<proteinExistence type="predicted"/>
<evidence type="ECO:0000313" key="2">
    <source>
        <dbReference type="EMBL" id="GGJ88246.1"/>
    </source>
</evidence>
<feature type="transmembrane region" description="Helical" evidence="1">
    <location>
        <begin position="115"/>
        <end position="135"/>
    </location>
</feature>
<evidence type="ECO:0000256" key="1">
    <source>
        <dbReference type="SAM" id="Phobius"/>
    </source>
</evidence>
<comment type="caution">
    <text evidence="2">The sequence shown here is derived from an EMBL/GenBank/DDBJ whole genome shotgun (WGS) entry which is preliminary data.</text>
</comment>
<feature type="transmembrane region" description="Helical" evidence="1">
    <location>
        <begin position="92"/>
        <end position="109"/>
    </location>
</feature>
<reference evidence="2" key="2">
    <citation type="submission" date="2020-09" db="EMBL/GenBank/DDBJ databases">
        <authorList>
            <person name="Sun Q."/>
            <person name="Zhou Y."/>
        </authorList>
    </citation>
    <scope>NUCLEOTIDE SEQUENCE</scope>
    <source>
        <strain evidence="2">CGMCC 1.8984</strain>
    </source>
</reference>
<protein>
    <recommendedName>
        <fullName evidence="4">Acyltransferase 3 domain-containing protein</fullName>
    </recommendedName>
</protein>
<dbReference type="AlphaFoldDB" id="A0A917UVI3"/>
<keyword evidence="1" id="KW-1133">Transmembrane helix</keyword>
<keyword evidence="3" id="KW-1185">Reference proteome</keyword>
<dbReference type="Proteomes" id="UP000636956">
    <property type="component" value="Unassembled WGS sequence"/>
</dbReference>
<feature type="transmembrane region" description="Helical" evidence="1">
    <location>
        <begin position="6"/>
        <end position="23"/>
    </location>
</feature>
<feature type="transmembrane region" description="Helical" evidence="1">
    <location>
        <begin position="142"/>
        <end position="165"/>
    </location>
</feature>
<feature type="transmembrane region" description="Helical" evidence="1">
    <location>
        <begin position="30"/>
        <end position="47"/>
    </location>
</feature>
<organism evidence="2 3">
    <name type="scientific">Agromyces bauzanensis</name>
    <dbReference type="NCBI Taxonomy" id="1308924"/>
    <lineage>
        <taxon>Bacteria</taxon>
        <taxon>Bacillati</taxon>
        <taxon>Actinomycetota</taxon>
        <taxon>Actinomycetes</taxon>
        <taxon>Micrococcales</taxon>
        <taxon>Microbacteriaceae</taxon>
        <taxon>Agromyces</taxon>
    </lineage>
</organism>
<evidence type="ECO:0000313" key="3">
    <source>
        <dbReference type="Proteomes" id="UP000636956"/>
    </source>
</evidence>
<name>A0A917UVI3_9MICO</name>
<dbReference type="GO" id="GO:0016020">
    <property type="term" value="C:membrane"/>
    <property type="evidence" value="ECO:0007669"/>
    <property type="project" value="TreeGrafter"/>
</dbReference>
<dbReference type="GO" id="GO:0009103">
    <property type="term" value="P:lipopolysaccharide biosynthetic process"/>
    <property type="evidence" value="ECO:0007669"/>
    <property type="project" value="TreeGrafter"/>
</dbReference>
<accession>A0A917UVI3</accession>
<dbReference type="PANTHER" id="PTHR23028">
    <property type="entry name" value="ACETYLTRANSFERASE"/>
    <property type="match status" value="1"/>
</dbReference>
<feature type="transmembrane region" description="Helical" evidence="1">
    <location>
        <begin position="59"/>
        <end position="80"/>
    </location>
</feature>
<dbReference type="PANTHER" id="PTHR23028:SF53">
    <property type="entry name" value="ACYL_TRANSF_3 DOMAIN-CONTAINING PROTEIN"/>
    <property type="match status" value="1"/>
</dbReference>
<evidence type="ECO:0008006" key="4">
    <source>
        <dbReference type="Google" id="ProtNLM"/>
    </source>
</evidence>
<dbReference type="EMBL" id="BMMD01000018">
    <property type="protein sequence ID" value="GGJ88246.1"/>
    <property type="molecule type" value="Genomic_DNA"/>
</dbReference>
<reference evidence="2" key="1">
    <citation type="journal article" date="2014" name="Int. J. Syst. Evol. Microbiol.">
        <title>Complete genome sequence of Corynebacterium casei LMG S-19264T (=DSM 44701T), isolated from a smear-ripened cheese.</title>
        <authorList>
            <consortium name="US DOE Joint Genome Institute (JGI-PGF)"/>
            <person name="Walter F."/>
            <person name="Albersmeier A."/>
            <person name="Kalinowski J."/>
            <person name="Ruckert C."/>
        </authorList>
    </citation>
    <scope>NUCLEOTIDE SEQUENCE</scope>
    <source>
        <strain evidence="2">CGMCC 1.8984</strain>
    </source>
</reference>
<keyword evidence="1" id="KW-0472">Membrane</keyword>
<gene>
    <name evidence="2" type="ORF">GCM10011372_28490</name>
</gene>
<keyword evidence="1" id="KW-0812">Transmembrane</keyword>
<sequence>MSVEEQFYLIWPLLIIGALWLATRSGRRRVQSLAAVLVVMTVASFLYGTLRTMHDHNLAYFSTLARGWEFGVGGILALLSTLHGERLRRTRAAAGWAGLAAIAIATLMFTDVDRFPGTIALLPVLGTAAIIWAGMPRAALSLAPVAALPLVQWFGGISYSLYLALADRHVHAVHHGPAESGARHGAAARTVDRGGGCLAGYAVEEPRGHLCHHRGDG</sequence>
<dbReference type="InterPro" id="IPR050879">
    <property type="entry name" value="Acyltransferase_3"/>
</dbReference>